<dbReference type="Gene3D" id="2.40.180.10">
    <property type="entry name" value="Catalase core domain"/>
    <property type="match status" value="1"/>
</dbReference>
<dbReference type="STRING" id="1388766.A0A017SNI9"/>
<dbReference type="InterPro" id="IPR010582">
    <property type="entry name" value="Catalase_immune_responsive"/>
</dbReference>
<keyword evidence="2" id="KW-0575">Peroxidase</keyword>
<evidence type="ECO:0000256" key="7">
    <source>
        <dbReference type="ARBA" id="ARBA00023324"/>
    </source>
</evidence>
<dbReference type="RefSeq" id="XP_040641867.1">
    <property type="nucleotide sequence ID" value="XM_040785356.1"/>
</dbReference>
<dbReference type="GO" id="GO:0004096">
    <property type="term" value="F:catalase activity"/>
    <property type="evidence" value="ECO:0007669"/>
    <property type="project" value="UniProtKB-EC"/>
</dbReference>
<dbReference type="InterPro" id="IPR024708">
    <property type="entry name" value="Catalase_AS"/>
</dbReference>
<accession>A0A017SNI9</accession>
<dbReference type="GeneID" id="63700480"/>
<evidence type="ECO:0000259" key="11">
    <source>
        <dbReference type="SMART" id="SM01060"/>
    </source>
</evidence>
<keyword evidence="5" id="KW-0560">Oxidoreductase</keyword>
<dbReference type="PANTHER" id="PTHR11465:SF26">
    <property type="entry name" value="CATALASE 2"/>
    <property type="match status" value="1"/>
</dbReference>
<evidence type="ECO:0000256" key="6">
    <source>
        <dbReference type="ARBA" id="ARBA00023004"/>
    </source>
</evidence>
<name>A0A017SNI9_ASPRC</name>
<dbReference type="GO" id="GO:0020037">
    <property type="term" value="F:heme binding"/>
    <property type="evidence" value="ECO:0007669"/>
    <property type="project" value="InterPro"/>
</dbReference>
<dbReference type="PROSITE" id="PS51402">
    <property type="entry name" value="CATALASE_3"/>
    <property type="match status" value="1"/>
</dbReference>
<comment type="function">
    <text evidence="8">Catalyzes the degradation of hydrogen peroxide (H(2)O(2)) generated by peroxisomal oxidases to water and oxygen, thereby protecting cells from the toxic effects of hydrogen peroxide.</text>
</comment>
<dbReference type="CDD" id="cd08157">
    <property type="entry name" value="catalase_fungal"/>
    <property type="match status" value="1"/>
</dbReference>
<feature type="active site" evidence="9">
    <location>
        <position position="55"/>
    </location>
</feature>
<gene>
    <name evidence="12" type="ORF">EURHEDRAFT_472880</name>
</gene>
<dbReference type="GO" id="GO:0005777">
    <property type="term" value="C:peroxisome"/>
    <property type="evidence" value="ECO:0007669"/>
    <property type="project" value="TreeGrafter"/>
</dbReference>
<evidence type="ECO:0000256" key="8">
    <source>
        <dbReference type="ARBA" id="ARBA00044729"/>
    </source>
</evidence>
<dbReference type="InterPro" id="IPR020835">
    <property type="entry name" value="Catalase_sf"/>
</dbReference>
<evidence type="ECO:0000313" key="12">
    <source>
        <dbReference type="EMBL" id="EYE98179.1"/>
    </source>
</evidence>
<evidence type="ECO:0000256" key="1">
    <source>
        <dbReference type="ARBA" id="ARBA00005329"/>
    </source>
</evidence>
<dbReference type="Proteomes" id="UP000019804">
    <property type="component" value="Unassembled WGS sequence"/>
</dbReference>
<comment type="similarity">
    <text evidence="1">Belongs to the catalase family.</text>
</comment>
<dbReference type="Pfam" id="PF06628">
    <property type="entry name" value="Catalase-rel"/>
    <property type="match status" value="1"/>
</dbReference>
<organism evidence="12 13">
    <name type="scientific">Aspergillus ruber (strain CBS 135680)</name>
    <dbReference type="NCBI Taxonomy" id="1388766"/>
    <lineage>
        <taxon>Eukaryota</taxon>
        <taxon>Fungi</taxon>
        <taxon>Dikarya</taxon>
        <taxon>Ascomycota</taxon>
        <taxon>Pezizomycotina</taxon>
        <taxon>Eurotiomycetes</taxon>
        <taxon>Eurotiomycetidae</taxon>
        <taxon>Eurotiales</taxon>
        <taxon>Aspergillaceae</taxon>
        <taxon>Aspergillus</taxon>
        <taxon>Aspergillus subgen. Aspergillus</taxon>
    </lineage>
</organism>
<dbReference type="Pfam" id="PF00199">
    <property type="entry name" value="Catalase"/>
    <property type="match status" value="1"/>
</dbReference>
<dbReference type="OrthoDB" id="6880011at2759"/>
<dbReference type="HOGENOM" id="CLU_010645_2_0_1"/>
<dbReference type="AlphaFoldDB" id="A0A017SNI9"/>
<dbReference type="GO" id="GO:0042542">
    <property type="term" value="P:response to hydrogen peroxide"/>
    <property type="evidence" value="ECO:0007669"/>
    <property type="project" value="TreeGrafter"/>
</dbReference>
<dbReference type="PRINTS" id="PR00067">
    <property type="entry name" value="CATALASE"/>
</dbReference>
<evidence type="ECO:0000256" key="4">
    <source>
        <dbReference type="ARBA" id="ARBA00022723"/>
    </source>
</evidence>
<feature type="active site" evidence="9">
    <location>
        <position position="128"/>
    </location>
</feature>
<dbReference type="EMBL" id="KK088414">
    <property type="protein sequence ID" value="EYE98179.1"/>
    <property type="molecule type" value="Genomic_DNA"/>
</dbReference>
<evidence type="ECO:0000256" key="5">
    <source>
        <dbReference type="ARBA" id="ARBA00023002"/>
    </source>
</evidence>
<dbReference type="GO" id="GO:0046872">
    <property type="term" value="F:metal ion binding"/>
    <property type="evidence" value="ECO:0007669"/>
    <property type="project" value="UniProtKB-KW"/>
</dbReference>
<dbReference type="InterPro" id="IPR024711">
    <property type="entry name" value="Catalase_clade1/3"/>
</dbReference>
<keyword evidence="3 10" id="KW-0349">Heme</keyword>
<dbReference type="PIRSF" id="PIRSF038928">
    <property type="entry name" value="Catalase_clade1-3"/>
    <property type="match status" value="1"/>
</dbReference>
<comment type="cofactor">
    <cofactor evidence="10">
        <name>heme</name>
        <dbReference type="ChEBI" id="CHEBI:30413"/>
    </cofactor>
</comment>
<dbReference type="InterPro" id="IPR011614">
    <property type="entry name" value="Catalase_core"/>
</dbReference>
<dbReference type="InterPro" id="IPR018028">
    <property type="entry name" value="Catalase"/>
</dbReference>
<evidence type="ECO:0000256" key="9">
    <source>
        <dbReference type="PIRSR" id="PIRSR038928-1"/>
    </source>
</evidence>
<keyword evidence="7" id="KW-0376">Hydrogen peroxide</keyword>
<dbReference type="PANTHER" id="PTHR11465">
    <property type="entry name" value="CATALASE"/>
    <property type="match status" value="1"/>
</dbReference>
<dbReference type="GO" id="GO:0042744">
    <property type="term" value="P:hydrogen peroxide catabolic process"/>
    <property type="evidence" value="ECO:0007669"/>
    <property type="project" value="UniProtKB-KW"/>
</dbReference>
<sequence length="497" mass="56128">MSYYTLAEGCPYARNDTSVQVRNGSGGGLVLLQDTQLIETLAHFSRERIPERVVHAKAAGAYGVFECTDDCTDITSASFLNTVGKKTDVLLRVSTVGPESGSADTVRDVHGWAMKLYTDQGNQDWVFNNTPTFFVRDPIKFPSMNRSHKRHPKTHRPDPNMFWDFHTGNPEGIHQLMHLFSDRGTPASLRHLNAYSGHTYKFTKEDGSFKYIKVHIKTQQGIKNFTREEATKMAGENPDFLLQDLFDAIESGNYPVWHVYVQVMDPKDAENYKWNIFDMTKVWPHQDYPLRQIGRLTMNRNPQNYFTDIEQAAFSPSNMVPGFAPSADPMLQARMFAYPDAARYRLGTNYQMLPTNAPHAPVYCPFQRDGFMNFSSNYGDDPNYVGSSLRPTKFATSSATQTRPVASTITEHEKWVGEVCSFTSSVDDADFEQAAGLWKVLGREPGHQDRFIENAASTVEGVESKELRSKVYDLFGRVDPRLGARLETVTEANIKSS</sequence>
<dbReference type="FunFam" id="2.40.180.10:FF:000001">
    <property type="entry name" value="Catalase"/>
    <property type="match status" value="1"/>
</dbReference>
<evidence type="ECO:0000256" key="2">
    <source>
        <dbReference type="ARBA" id="ARBA00022559"/>
    </source>
</evidence>
<keyword evidence="6 10" id="KW-0408">Iron</keyword>
<dbReference type="GO" id="GO:0005739">
    <property type="term" value="C:mitochondrion"/>
    <property type="evidence" value="ECO:0007669"/>
    <property type="project" value="TreeGrafter"/>
</dbReference>
<evidence type="ECO:0000256" key="10">
    <source>
        <dbReference type="PIRSR" id="PIRSR038928-2"/>
    </source>
</evidence>
<evidence type="ECO:0000313" key="13">
    <source>
        <dbReference type="Proteomes" id="UP000019804"/>
    </source>
</evidence>
<evidence type="ECO:0000256" key="3">
    <source>
        <dbReference type="ARBA" id="ARBA00022617"/>
    </source>
</evidence>
<dbReference type="PROSITE" id="PS00438">
    <property type="entry name" value="CATALASE_2"/>
    <property type="match status" value="1"/>
</dbReference>
<dbReference type="SUPFAM" id="SSF56634">
    <property type="entry name" value="Heme-dependent catalase-like"/>
    <property type="match status" value="1"/>
</dbReference>
<dbReference type="SMART" id="SM01060">
    <property type="entry name" value="Catalase"/>
    <property type="match status" value="1"/>
</dbReference>
<feature type="domain" description="Catalase core" evidence="11">
    <location>
        <begin position="5"/>
        <end position="393"/>
    </location>
</feature>
<keyword evidence="13" id="KW-1185">Reference proteome</keyword>
<protein>
    <submittedName>
        <fullName evidence="12">Putative catalase</fullName>
    </submittedName>
</protein>
<proteinExistence type="inferred from homology"/>
<keyword evidence="4 10" id="KW-0479">Metal-binding</keyword>
<feature type="binding site" description="axial binding residue" evidence="10">
    <location>
        <position position="338"/>
    </location>
    <ligand>
        <name>heme</name>
        <dbReference type="ChEBI" id="CHEBI:30413"/>
    </ligand>
    <ligandPart>
        <name>Fe</name>
        <dbReference type="ChEBI" id="CHEBI:18248"/>
    </ligandPart>
</feature>
<reference evidence="13" key="1">
    <citation type="journal article" date="2014" name="Nat. Commun.">
        <title>Genomic adaptations of the halophilic Dead Sea filamentous fungus Eurotium rubrum.</title>
        <authorList>
            <person name="Kis-Papo T."/>
            <person name="Weig A.R."/>
            <person name="Riley R."/>
            <person name="Persoh D."/>
            <person name="Salamov A."/>
            <person name="Sun H."/>
            <person name="Lipzen A."/>
            <person name="Wasser S.P."/>
            <person name="Rambold G."/>
            <person name="Grigoriev I.V."/>
            <person name="Nevo E."/>
        </authorList>
    </citation>
    <scope>NUCLEOTIDE SEQUENCE [LARGE SCALE GENOMIC DNA]</scope>
    <source>
        <strain evidence="13">CBS 135680</strain>
    </source>
</reference>